<dbReference type="PANTHER" id="PTHR37610:SF101">
    <property type="entry name" value="(RAPE) HYPOTHETICAL PROTEIN"/>
    <property type="match status" value="1"/>
</dbReference>
<evidence type="ECO:0000313" key="5">
    <source>
        <dbReference type="RefSeq" id="XP_056686402.1"/>
    </source>
</evidence>
<dbReference type="InterPro" id="IPR015915">
    <property type="entry name" value="Kelch-typ_b-propeller"/>
</dbReference>
<accession>A0ABM3QSQ8</accession>
<dbReference type="InterPro" id="IPR011498">
    <property type="entry name" value="Kelch_2"/>
</dbReference>
<dbReference type="Pfam" id="PF03732">
    <property type="entry name" value="Retrotrans_gag"/>
    <property type="match status" value="1"/>
</dbReference>
<reference evidence="5 6" key="2">
    <citation type="submission" date="2025-05" db="UniProtKB">
        <authorList>
            <consortium name="RefSeq"/>
        </authorList>
    </citation>
    <scope>IDENTIFICATION</scope>
    <source>
        <tissue evidence="5 6">Leaf</tissue>
    </source>
</reference>
<dbReference type="Pfam" id="PF07646">
    <property type="entry name" value="Kelch_2"/>
    <property type="match status" value="1"/>
</dbReference>
<feature type="domain" description="Retrotransposon Copia-like N-terminal" evidence="3">
    <location>
        <begin position="25"/>
        <end position="69"/>
    </location>
</feature>
<evidence type="ECO:0000313" key="6">
    <source>
        <dbReference type="RefSeq" id="XP_056686404.1"/>
    </source>
</evidence>
<sequence length="589" mass="66772">MTGEETPPPTPRKIQPDSPFFLGSQDRPGDFITPNRLRNDNYNDWSVDIQTALEARRKFEFLDGTITGPTPPFTQSDWTTINTMLVSWITNTIHPEVKSNLSKFRDAKQLWDHLKQRFAQTNGPRIQQLKSSIAKCEQTKTMSVSTYYGKLHTLWEELDNYEPIISCSCCKSCTAGSIHEARREQSKLHQFLMGLYSDYYATLCTNILSQDPLPTLDRAYQLVTQDEQVRKAKQESEEKPIEALGFHVRRSQPSEAKRRILFRVVLNYTNKKHSVDISGCSHSELLSLDINTGELSKTPSTLLDDGGIGSILSIGSVIYIIGKPQSGIDPSDYSDYIPAENEVVQIHEGLSYFDLTKTDIGWKKAPPLFNDGIYPYNCVTICGKIYVFRSSKWPCFAEVFDPKLNTWEPLSKPPSFTGKYELCPPILTDHVNGRILIQYDQADASSIYSYTPADASWECLVDDFDGDWFGPMVFVDGVIYSYDRKSRPMIQAYDLDRKQVLNVVLTPELDDYSVYHFHVFHDLGDGFMCLTSYFHNLADPPDVKSHTVVVAVQFKVQRNTGSGQVFVTPVSFQSTPLDSCYLIFGQLAV</sequence>
<proteinExistence type="predicted"/>
<evidence type="ECO:0000259" key="3">
    <source>
        <dbReference type="Pfam" id="PF14244"/>
    </source>
</evidence>
<feature type="compositionally biased region" description="Pro residues" evidence="1">
    <location>
        <begin position="1"/>
        <end position="11"/>
    </location>
</feature>
<dbReference type="RefSeq" id="XP_056686404.1">
    <property type="nucleotide sequence ID" value="XM_056830426.1"/>
</dbReference>
<evidence type="ECO:0000313" key="4">
    <source>
        <dbReference type="Proteomes" id="UP000813463"/>
    </source>
</evidence>
<organism evidence="4 6">
    <name type="scientific">Spinacia oleracea</name>
    <name type="common">Spinach</name>
    <dbReference type="NCBI Taxonomy" id="3562"/>
    <lineage>
        <taxon>Eukaryota</taxon>
        <taxon>Viridiplantae</taxon>
        <taxon>Streptophyta</taxon>
        <taxon>Embryophyta</taxon>
        <taxon>Tracheophyta</taxon>
        <taxon>Spermatophyta</taxon>
        <taxon>Magnoliopsida</taxon>
        <taxon>eudicotyledons</taxon>
        <taxon>Gunneridae</taxon>
        <taxon>Pentapetalae</taxon>
        <taxon>Caryophyllales</taxon>
        <taxon>Chenopodiaceae</taxon>
        <taxon>Chenopodioideae</taxon>
        <taxon>Anserineae</taxon>
        <taxon>Spinacia</taxon>
    </lineage>
</organism>
<name>A0ABM3QSQ8_SPIOL</name>
<dbReference type="SUPFAM" id="SSF117281">
    <property type="entry name" value="Kelch motif"/>
    <property type="match status" value="1"/>
</dbReference>
<feature type="region of interest" description="Disordered" evidence="1">
    <location>
        <begin position="1"/>
        <end position="29"/>
    </location>
</feature>
<dbReference type="Gene3D" id="2.120.10.80">
    <property type="entry name" value="Kelch-type beta propeller"/>
    <property type="match status" value="1"/>
</dbReference>
<dbReference type="Proteomes" id="UP000813463">
    <property type="component" value="Chromosome 5"/>
</dbReference>
<evidence type="ECO:0000256" key="1">
    <source>
        <dbReference type="SAM" id="MobiDB-lite"/>
    </source>
</evidence>
<dbReference type="Pfam" id="PF14244">
    <property type="entry name" value="Retrotran_gag_3"/>
    <property type="match status" value="1"/>
</dbReference>
<reference evidence="4" key="1">
    <citation type="journal article" date="2021" name="Nat. Commun.">
        <title>Genomic analyses provide insights into spinach domestication and the genetic basis of agronomic traits.</title>
        <authorList>
            <person name="Cai X."/>
            <person name="Sun X."/>
            <person name="Xu C."/>
            <person name="Sun H."/>
            <person name="Wang X."/>
            <person name="Ge C."/>
            <person name="Zhang Z."/>
            <person name="Wang Q."/>
            <person name="Fei Z."/>
            <person name="Jiao C."/>
            <person name="Wang Q."/>
        </authorList>
    </citation>
    <scope>NUCLEOTIDE SEQUENCE [LARGE SCALE GENOMIC DNA]</scope>
    <source>
        <strain evidence="4">cv. Varoflay</strain>
    </source>
</reference>
<feature type="domain" description="Retrotransposon gag" evidence="2">
    <location>
        <begin position="106"/>
        <end position="195"/>
    </location>
</feature>
<protein>
    <submittedName>
        <fullName evidence="5 6">Uncharacterized protein isoform X1</fullName>
    </submittedName>
</protein>
<dbReference type="GeneID" id="110797164"/>
<dbReference type="RefSeq" id="XP_056686402.1">
    <property type="nucleotide sequence ID" value="XM_056830424.1"/>
</dbReference>
<dbReference type="InterPro" id="IPR005162">
    <property type="entry name" value="Retrotrans_gag_dom"/>
</dbReference>
<dbReference type="PANTHER" id="PTHR37610">
    <property type="entry name" value="CCHC-TYPE DOMAIN-CONTAINING PROTEIN"/>
    <property type="match status" value="1"/>
</dbReference>
<keyword evidence="4" id="KW-1185">Reference proteome</keyword>
<evidence type="ECO:0000259" key="2">
    <source>
        <dbReference type="Pfam" id="PF03732"/>
    </source>
</evidence>
<dbReference type="InterPro" id="IPR029472">
    <property type="entry name" value="Copia-like_N"/>
</dbReference>
<gene>
    <name evidence="5 6" type="primary">LOC110797164</name>
</gene>